<dbReference type="RefSeq" id="XP_029763375.1">
    <property type="nucleotide sequence ID" value="XM_029905011.1"/>
</dbReference>
<evidence type="ECO:0000313" key="2">
    <source>
        <dbReference type="EMBL" id="KEQ87188.1"/>
    </source>
</evidence>
<accession>A0A074XNS1</accession>
<name>A0A074XNS1_AURPU</name>
<reference evidence="2 3" key="1">
    <citation type="journal article" date="2014" name="BMC Genomics">
        <title>Genome sequencing of four Aureobasidium pullulans varieties: biotechnological potential, stress tolerance, and description of new species.</title>
        <authorList>
            <person name="Gostin Ar C."/>
            <person name="Ohm R.A."/>
            <person name="Kogej T."/>
            <person name="Sonjak S."/>
            <person name="Turk M."/>
            <person name="Zajc J."/>
            <person name="Zalar P."/>
            <person name="Grube M."/>
            <person name="Sun H."/>
            <person name="Han J."/>
            <person name="Sharma A."/>
            <person name="Chiniquy J."/>
            <person name="Ngan C.Y."/>
            <person name="Lipzen A."/>
            <person name="Barry K."/>
            <person name="Grigoriev I.V."/>
            <person name="Gunde-Cimerman N."/>
        </authorList>
    </citation>
    <scope>NUCLEOTIDE SEQUENCE [LARGE SCALE GENOMIC DNA]</scope>
    <source>
        <strain evidence="2 3">EXF-150</strain>
    </source>
</reference>
<feature type="coiled-coil region" evidence="1">
    <location>
        <begin position="22"/>
        <end position="49"/>
    </location>
</feature>
<keyword evidence="3" id="KW-1185">Reference proteome</keyword>
<dbReference type="EMBL" id="KL584977">
    <property type="protein sequence ID" value="KEQ87188.1"/>
    <property type="molecule type" value="Genomic_DNA"/>
</dbReference>
<evidence type="ECO:0000256" key="1">
    <source>
        <dbReference type="SAM" id="Coils"/>
    </source>
</evidence>
<gene>
    <name evidence="2" type="ORF">M438DRAFT_343563</name>
</gene>
<dbReference type="AlphaFoldDB" id="A0A074XNS1"/>
<keyword evidence="1" id="KW-0175">Coiled coil</keyword>
<protein>
    <submittedName>
        <fullName evidence="2">Uncharacterized protein</fullName>
    </submittedName>
</protein>
<organism evidence="2 3">
    <name type="scientific">Aureobasidium pullulans EXF-150</name>
    <dbReference type="NCBI Taxonomy" id="1043002"/>
    <lineage>
        <taxon>Eukaryota</taxon>
        <taxon>Fungi</taxon>
        <taxon>Dikarya</taxon>
        <taxon>Ascomycota</taxon>
        <taxon>Pezizomycotina</taxon>
        <taxon>Dothideomycetes</taxon>
        <taxon>Dothideomycetidae</taxon>
        <taxon>Dothideales</taxon>
        <taxon>Saccotheciaceae</taxon>
        <taxon>Aureobasidium</taxon>
    </lineage>
</organism>
<dbReference type="GeneID" id="40747317"/>
<proteinExistence type="predicted"/>
<sequence>MKHLFRSLINSQMRVLREVEEMKQIKAQAKMTRNQAAEGEQEKQELTSTNHLPILAVIVFPK</sequence>
<dbReference type="Proteomes" id="UP000030706">
    <property type="component" value="Unassembled WGS sequence"/>
</dbReference>
<dbReference type="HOGENOM" id="CLU_2903819_0_0_1"/>
<evidence type="ECO:0000313" key="3">
    <source>
        <dbReference type="Proteomes" id="UP000030706"/>
    </source>
</evidence>